<dbReference type="Gene3D" id="3.20.20.370">
    <property type="entry name" value="Glycoside hydrolase/deacetylase"/>
    <property type="match status" value="1"/>
</dbReference>
<name>A0ABR5ANR1_9BACL</name>
<accession>A0ABR5ANR1</accession>
<sequence>MNQEIKLITRADDLGSTHSTNLAIEKAIANGFIKNVSVMAVGLFVEEAAEMFAKRNDICFGLHAAINSEWDQLKWGPVSDPSKVPSLVTDNGWFYPRTLDFYFHPPVIVEIMLEMQAQLDKLLHLGFNIRYVDFHMAPGRYVPSLGEAMREWAAKNSLINIGVYGTMACFYRPFPLYDEISMLPGAFESVLKKLPAGQYIYVGHPALDTEETRLCGEYNAYRRNKDTEFVSSPETMRLCEKYHVTPIRIDQAEAPIVPVV</sequence>
<keyword evidence="2" id="KW-0479">Metal-binding</keyword>
<evidence type="ECO:0000256" key="2">
    <source>
        <dbReference type="ARBA" id="ARBA00022723"/>
    </source>
</evidence>
<protein>
    <recommendedName>
        <fullName evidence="8">ChbG/HpnK family deacetylase</fullName>
    </recommendedName>
</protein>
<dbReference type="RefSeq" id="WP_041044801.1">
    <property type="nucleotide sequence ID" value="NZ_JXAK01000001.1"/>
</dbReference>
<organism evidence="6 7">
    <name type="scientific">Gordoniibacillus kamchatkensis</name>
    <dbReference type="NCBI Taxonomy" id="1590651"/>
    <lineage>
        <taxon>Bacteria</taxon>
        <taxon>Bacillati</taxon>
        <taxon>Bacillota</taxon>
        <taxon>Bacilli</taxon>
        <taxon>Bacillales</taxon>
        <taxon>Paenibacillaceae</taxon>
        <taxon>Gordoniibacillus</taxon>
    </lineage>
</organism>
<comment type="caution">
    <text evidence="6">The sequence shown here is derived from an EMBL/GenBank/DDBJ whole genome shotgun (WGS) entry which is preliminary data.</text>
</comment>
<dbReference type="InterPro" id="IPR006879">
    <property type="entry name" value="YdjC-like"/>
</dbReference>
<dbReference type="Pfam" id="PF04794">
    <property type="entry name" value="YdjC"/>
    <property type="match status" value="1"/>
</dbReference>
<evidence type="ECO:0000256" key="5">
    <source>
        <dbReference type="ARBA" id="ARBA00023277"/>
    </source>
</evidence>
<keyword evidence="5" id="KW-0119">Carbohydrate metabolism</keyword>
<comment type="cofactor">
    <cofactor evidence="1">
        <name>Mg(2+)</name>
        <dbReference type="ChEBI" id="CHEBI:18420"/>
    </cofactor>
</comment>
<evidence type="ECO:0000256" key="3">
    <source>
        <dbReference type="ARBA" id="ARBA00022801"/>
    </source>
</evidence>
<evidence type="ECO:0000313" key="6">
    <source>
        <dbReference type="EMBL" id="KIL42483.1"/>
    </source>
</evidence>
<dbReference type="PANTHER" id="PTHR31609:SF1">
    <property type="entry name" value="CARBOHYDRATE DEACETYLASE"/>
    <property type="match status" value="1"/>
</dbReference>
<dbReference type="SUPFAM" id="SSF88713">
    <property type="entry name" value="Glycoside hydrolase/deacetylase"/>
    <property type="match status" value="1"/>
</dbReference>
<dbReference type="InterPro" id="IPR011330">
    <property type="entry name" value="Glyco_hydro/deAcase_b/a-brl"/>
</dbReference>
<reference evidence="6 7" key="1">
    <citation type="submission" date="2014-12" db="EMBL/GenBank/DDBJ databases">
        <title>Draft genome sequence of Paenibacillus kamchatkensis strain B-2647.</title>
        <authorList>
            <person name="Karlyshev A.V."/>
            <person name="Kudryashova E.B."/>
        </authorList>
    </citation>
    <scope>NUCLEOTIDE SEQUENCE [LARGE SCALE GENOMIC DNA]</scope>
    <source>
        <strain evidence="6 7">VKM B-2647</strain>
    </source>
</reference>
<dbReference type="Proteomes" id="UP000031967">
    <property type="component" value="Unassembled WGS sequence"/>
</dbReference>
<dbReference type="EMBL" id="JXAK01000001">
    <property type="protein sequence ID" value="KIL42483.1"/>
    <property type="molecule type" value="Genomic_DNA"/>
</dbReference>
<evidence type="ECO:0000313" key="7">
    <source>
        <dbReference type="Proteomes" id="UP000031967"/>
    </source>
</evidence>
<evidence type="ECO:0008006" key="8">
    <source>
        <dbReference type="Google" id="ProtNLM"/>
    </source>
</evidence>
<evidence type="ECO:0000256" key="4">
    <source>
        <dbReference type="ARBA" id="ARBA00022842"/>
    </source>
</evidence>
<proteinExistence type="predicted"/>
<keyword evidence="4" id="KW-0460">Magnesium</keyword>
<evidence type="ECO:0000256" key="1">
    <source>
        <dbReference type="ARBA" id="ARBA00001946"/>
    </source>
</evidence>
<dbReference type="PANTHER" id="PTHR31609">
    <property type="entry name" value="YDJC DEACETYLASE FAMILY MEMBER"/>
    <property type="match status" value="1"/>
</dbReference>
<keyword evidence="3" id="KW-0378">Hydrolase</keyword>
<gene>
    <name evidence="6" type="ORF">SD70_00880</name>
</gene>
<keyword evidence="7" id="KW-1185">Reference proteome</keyword>